<evidence type="ECO:0000256" key="5">
    <source>
        <dbReference type="SAM" id="MobiDB-lite"/>
    </source>
</evidence>
<dbReference type="InterPro" id="IPR009060">
    <property type="entry name" value="UBA-like_sf"/>
</dbReference>
<reference evidence="8 9" key="1">
    <citation type="submission" date="2016-07" db="EMBL/GenBank/DDBJ databases">
        <title>Pervasive Adenine N6-methylation of Active Genes in Fungi.</title>
        <authorList>
            <consortium name="DOE Joint Genome Institute"/>
            <person name="Mondo S.J."/>
            <person name="Dannebaum R.O."/>
            <person name="Kuo R.C."/>
            <person name="Labutti K."/>
            <person name="Haridas S."/>
            <person name="Kuo A."/>
            <person name="Salamov A."/>
            <person name="Ahrendt S.R."/>
            <person name="Lipzen A."/>
            <person name="Sullivan W."/>
            <person name="Andreopoulos W.B."/>
            <person name="Clum A."/>
            <person name="Lindquist E."/>
            <person name="Daum C."/>
            <person name="Ramamoorthy G.K."/>
            <person name="Gryganskyi A."/>
            <person name="Culley D."/>
            <person name="Magnuson J.K."/>
            <person name="James T.Y."/>
            <person name="O'Malley M.A."/>
            <person name="Stajich J.E."/>
            <person name="Spatafora J.W."/>
            <person name="Visel A."/>
            <person name="Grigoriev I.V."/>
        </authorList>
    </citation>
    <scope>NUCLEOTIDE SEQUENCE [LARGE SCALE GENOMIC DNA]</scope>
    <source>
        <strain evidence="8 9">PL171</strain>
    </source>
</reference>
<keyword evidence="2 6" id="KW-0812">Transmembrane</keyword>
<evidence type="ECO:0000313" key="9">
    <source>
        <dbReference type="Proteomes" id="UP000193411"/>
    </source>
</evidence>
<keyword evidence="3 6" id="KW-1133">Transmembrane helix</keyword>
<dbReference type="Pfam" id="PF00627">
    <property type="entry name" value="UBA"/>
    <property type="match status" value="1"/>
</dbReference>
<dbReference type="Proteomes" id="UP000193411">
    <property type="component" value="Unassembled WGS sequence"/>
</dbReference>
<dbReference type="SUPFAM" id="SSF144091">
    <property type="entry name" value="Rhomboid-like"/>
    <property type="match status" value="1"/>
</dbReference>
<feature type="domain" description="UBA" evidence="7">
    <location>
        <begin position="271"/>
        <end position="309"/>
    </location>
</feature>
<evidence type="ECO:0000256" key="1">
    <source>
        <dbReference type="ARBA" id="ARBA00004141"/>
    </source>
</evidence>
<feature type="region of interest" description="Disordered" evidence="5">
    <location>
        <begin position="220"/>
        <end position="244"/>
    </location>
</feature>
<dbReference type="PROSITE" id="PS50030">
    <property type="entry name" value="UBA"/>
    <property type="match status" value="1"/>
</dbReference>
<proteinExistence type="predicted"/>
<comment type="subcellular location">
    <subcellularLocation>
        <location evidence="1">Membrane</location>
        <topology evidence="1">Multi-pass membrane protein</topology>
    </subcellularLocation>
</comment>
<dbReference type="SMART" id="SM00165">
    <property type="entry name" value="UBA"/>
    <property type="match status" value="1"/>
</dbReference>
<feature type="transmembrane region" description="Helical" evidence="6">
    <location>
        <begin position="61"/>
        <end position="80"/>
    </location>
</feature>
<keyword evidence="9" id="KW-1185">Reference proteome</keyword>
<evidence type="ECO:0000256" key="2">
    <source>
        <dbReference type="ARBA" id="ARBA00022692"/>
    </source>
</evidence>
<protein>
    <recommendedName>
        <fullName evidence="7">UBA domain-containing protein</fullName>
    </recommendedName>
</protein>
<dbReference type="InterPro" id="IPR015940">
    <property type="entry name" value="UBA"/>
</dbReference>
<dbReference type="EMBL" id="MCFL01000007">
    <property type="protein sequence ID" value="ORZ38963.1"/>
    <property type="molecule type" value="Genomic_DNA"/>
</dbReference>
<dbReference type="Gene3D" id="1.20.1540.10">
    <property type="entry name" value="Rhomboid-like"/>
    <property type="match status" value="1"/>
</dbReference>
<accession>A0A1Y2HZ06</accession>
<dbReference type="GO" id="GO:0016020">
    <property type="term" value="C:membrane"/>
    <property type="evidence" value="ECO:0007669"/>
    <property type="project" value="UniProtKB-SubCell"/>
</dbReference>
<dbReference type="PANTHER" id="PTHR43066:SF21">
    <property type="entry name" value="UBIQUITIN-ASSOCIATED DOMAIN-CONTAINING PROTEIN 2"/>
    <property type="match status" value="1"/>
</dbReference>
<evidence type="ECO:0000313" key="8">
    <source>
        <dbReference type="EMBL" id="ORZ38963.1"/>
    </source>
</evidence>
<feature type="transmembrane region" description="Helical" evidence="6">
    <location>
        <begin position="161"/>
        <end position="182"/>
    </location>
</feature>
<dbReference type="CDD" id="cd14270">
    <property type="entry name" value="UBA"/>
    <property type="match status" value="1"/>
</dbReference>
<organism evidence="8 9">
    <name type="scientific">Catenaria anguillulae PL171</name>
    <dbReference type="NCBI Taxonomy" id="765915"/>
    <lineage>
        <taxon>Eukaryota</taxon>
        <taxon>Fungi</taxon>
        <taxon>Fungi incertae sedis</taxon>
        <taxon>Blastocladiomycota</taxon>
        <taxon>Blastocladiomycetes</taxon>
        <taxon>Blastocladiales</taxon>
        <taxon>Catenariaceae</taxon>
        <taxon>Catenaria</taxon>
    </lineage>
</organism>
<feature type="transmembrane region" description="Helical" evidence="6">
    <location>
        <begin position="92"/>
        <end position="117"/>
    </location>
</feature>
<evidence type="ECO:0000256" key="6">
    <source>
        <dbReference type="SAM" id="Phobius"/>
    </source>
</evidence>
<dbReference type="SUPFAM" id="SSF46934">
    <property type="entry name" value="UBA-like"/>
    <property type="match status" value="1"/>
</dbReference>
<comment type="caution">
    <text evidence="8">The sequence shown here is derived from an EMBL/GenBank/DDBJ whole genome shotgun (WGS) entry which is preliminary data.</text>
</comment>
<evidence type="ECO:0000256" key="3">
    <source>
        <dbReference type="ARBA" id="ARBA00022989"/>
    </source>
</evidence>
<dbReference type="STRING" id="765915.A0A1Y2HZ06"/>
<dbReference type="OrthoDB" id="272778at2759"/>
<evidence type="ECO:0000259" key="7">
    <source>
        <dbReference type="PROSITE" id="PS50030"/>
    </source>
</evidence>
<dbReference type="GO" id="GO:0004252">
    <property type="term" value="F:serine-type endopeptidase activity"/>
    <property type="evidence" value="ECO:0007669"/>
    <property type="project" value="TreeGrafter"/>
</dbReference>
<dbReference type="InterPro" id="IPR035952">
    <property type="entry name" value="Rhomboid-like_sf"/>
</dbReference>
<feature type="transmembrane region" description="Helical" evidence="6">
    <location>
        <begin position="123"/>
        <end position="140"/>
    </location>
</feature>
<sequence length="309" mass="33409">MLSHGSAAGFYNAPTTQVALYSVGGSTLLASVFKAKQYFPISVTPMLAQKLPQLHRLVTSHLVFGSSSELVFGGLLLYHLRVLERLYGARKYSAFVFVTTTIATLLEVTILVLFRSIGWNVETLASGPYAMLFASLYLFHHRVPENDRFRFLGISFSQKSFVYLMTIQLLTLSWPTSLIPALSGFTAGSIYLANPLNIQSWRFPPAIENLASKLFSPVTANSRIPPRETNPEPPRPTSAGAARRGSLAAAQAALDQAAAGGSGSGAAPEQPVSEDSVQMLVSMGFDRDRAVAVLRRVGGDMNRAVQALL</sequence>
<dbReference type="PANTHER" id="PTHR43066">
    <property type="entry name" value="RHOMBOID-RELATED PROTEIN"/>
    <property type="match status" value="1"/>
</dbReference>
<dbReference type="AlphaFoldDB" id="A0A1Y2HZ06"/>
<name>A0A1Y2HZ06_9FUNG</name>
<dbReference type="Gene3D" id="1.10.8.10">
    <property type="entry name" value="DNA helicase RuvA subunit, C-terminal domain"/>
    <property type="match status" value="1"/>
</dbReference>
<evidence type="ECO:0000256" key="4">
    <source>
        <dbReference type="ARBA" id="ARBA00023136"/>
    </source>
</evidence>
<keyword evidence="4 6" id="KW-0472">Membrane</keyword>
<gene>
    <name evidence="8" type="ORF">BCR44DRAFT_35317</name>
</gene>